<evidence type="ECO:0000259" key="1">
    <source>
        <dbReference type="PROSITE" id="PS50191"/>
    </source>
</evidence>
<protein>
    <submittedName>
        <fullName evidence="2">Alpha-tocopherol transfer protein like</fullName>
    </submittedName>
</protein>
<feature type="domain" description="CRAL-TRIO" evidence="1">
    <location>
        <begin position="41"/>
        <end position="207"/>
    </location>
</feature>
<dbReference type="PANTHER" id="PTHR10174">
    <property type="entry name" value="ALPHA-TOCOPHEROL TRANSFER PROTEIN-RELATED"/>
    <property type="match status" value="1"/>
</dbReference>
<dbReference type="GO" id="GO:1902936">
    <property type="term" value="F:phosphatidylinositol bisphosphate binding"/>
    <property type="evidence" value="ECO:0007669"/>
    <property type="project" value="TreeGrafter"/>
</dbReference>
<name>A0A8T0ESF2_ARGBR</name>
<keyword evidence="3" id="KW-1185">Reference proteome</keyword>
<accession>A0A8T0ESF2</accession>
<dbReference type="PROSITE" id="PS50191">
    <property type="entry name" value="CRAL_TRIO"/>
    <property type="match status" value="1"/>
</dbReference>
<evidence type="ECO:0000313" key="2">
    <source>
        <dbReference type="EMBL" id="KAF8778368.1"/>
    </source>
</evidence>
<dbReference type="Proteomes" id="UP000807504">
    <property type="component" value="Unassembled WGS sequence"/>
</dbReference>
<dbReference type="SUPFAM" id="SSF52087">
    <property type="entry name" value="CRAL/TRIO domain"/>
    <property type="match status" value="1"/>
</dbReference>
<comment type="caution">
    <text evidence="2">The sequence shown here is derived from an EMBL/GenBank/DDBJ whole genome shotgun (WGS) entry which is preliminary data.</text>
</comment>
<dbReference type="SMART" id="SM00516">
    <property type="entry name" value="SEC14"/>
    <property type="match status" value="1"/>
</dbReference>
<dbReference type="InterPro" id="IPR036865">
    <property type="entry name" value="CRAL-TRIO_dom_sf"/>
</dbReference>
<dbReference type="CDD" id="cd00170">
    <property type="entry name" value="SEC14"/>
    <property type="match status" value="1"/>
</dbReference>
<dbReference type="PANTHER" id="PTHR10174:SF130">
    <property type="entry name" value="ALPHA-TOCOPHEROL TRANSFER PROTEIN-LIKE"/>
    <property type="match status" value="1"/>
</dbReference>
<sequence length="271" mass="30867">MMPPLPFWLKGTTPEIERVAREELGETAEFAIRVVNGTCLPKDLRSVFETDKVIISPKRGPNGEGILISFIGSFDTDSFTVEQHFAASLISAEIGMETDGSQVCGSRLIIDMQGMTWHKLRHYINPSFVSSVARCIQDVMPCRICGIHAVHEPFYFGSAYQAIKPLLSKKLRERVHTFPQFRFEQFAQILPPETLPEELGGYLGKKDFQNFRSIILQNNDLMERINTYIYNGMKSPYQRNISKAEDSSDHKETTRTLLNISLGFDKHQSMR</sequence>
<dbReference type="PRINTS" id="PR00180">
    <property type="entry name" value="CRETINALDHBP"/>
</dbReference>
<dbReference type="InterPro" id="IPR001251">
    <property type="entry name" value="CRAL-TRIO_dom"/>
</dbReference>
<proteinExistence type="predicted"/>
<reference evidence="2" key="2">
    <citation type="submission" date="2020-06" db="EMBL/GenBank/DDBJ databases">
        <authorList>
            <person name="Sheffer M."/>
        </authorList>
    </citation>
    <scope>NUCLEOTIDE SEQUENCE</scope>
</reference>
<evidence type="ECO:0000313" key="3">
    <source>
        <dbReference type="Proteomes" id="UP000807504"/>
    </source>
</evidence>
<dbReference type="GO" id="GO:0016020">
    <property type="term" value="C:membrane"/>
    <property type="evidence" value="ECO:0007669"/>
    <property type="project" value="TreeGrafter"/>
</dbReference>
<dbReference type="AlphaFoldDB" id="A0A8T0ESF2"/>
<dbReference type="EMBL" id="JABXBU010002072">
    <property type="protein sequence ID" value="KAF8778368.1"/>
    <property type="molecule type" value="Genomic_DNA"/>
</dbReference>
<reference evidence="2" key="1">
    <citation type="journal article" date="2020" name="bioRxiv">
        <title>Chromosome-level reference genome of the European wasp spider Argiope bruennichi: a resource for studies on range expansion and evolutionary adaptation.</title>
        <authorList>
            <person name="Sheffer M.M."/>
            <person name="Hoppe A."/>
            <person name="Krehenwinkel H."/>
            <person name="Uhl G."/>
            <person name="Kuss A.W."/>
            <person name="Jensen L."/>
            <person name="Jensen C."/>
            <person name="Gillespie R.G."/>
            <person name="Hoff K.J."/>
            <person name="Prost S."/>
        </authorList>
    </citation>
    <scope>NUCLEOTIDE SEQUENCE</scope>
</reference>
<dbReference type="Pfam" id="PF00650">
    <property type="entry name" value="CRAL_TRIO"/>
    <property type="match status" value="1"/>
</dbReference>
<organism evidence="2 3">
    <name type="scientific">Argiope bruennichi</name>
    <name type="common">Wasp spider</name>
    <name type="synonym">Aranea bruennichi</name>
    <dbReference type="NCBI Taxonomy" id="94029"/>
    <lineage>
        <taxon>Eukaryota</taxon>
        <taxon>Metazoa</taxon>
        <taxon>Ecdysozoa</taxon>
        <taxon>Arthropoda</taxon>
        <taxon>Chelicerata</taxon>
        <taxon>Arachnida</taxon>
        <taxon>Araneae</taxon>
        <taxon>Araneomorphae</taxon>
        <taxon>Entelegynae</taxon>
        <taxon>Araneoidea</taxon>
        <taxon>Araneidae</taxon>
        <taxon>Argiope</taxon>
    </lineage>
</organism>
<gene>
    <name evidence="2" type="ORF">HNY73_015099</name>
</gene>
<dbReference type="Gene3D" id="3.40.525.10">
    <property type="entry name" value="CRAL-TRIO lipid binding domain"/>
    <property type="match status" value="1"/>
</dbReference>
<dbReference type="Gene3D" id="1.20.5.1200">
    <property type="entry name" value="Alpha-tocopherol transfer"/>
    <property type="match status" value="1"/>
</dbReference>